<keyword evidence="4" id="KW-1185">Reference proteome</keyword>
<dbReference type="InterPro" id="IPR043426">
    <property type="entry name" value="MltB-like"/>
</dbReference>
<feature type="chain" id="PRO_5046759558" evidence="1">
    <location>
        <begin position="38"/>
        <end position="278"/>
    </location>
</feature>
<dbReference type="EMBL" id="CP079105">
    <property type="protein sequence ID" value="QXQ13133.1"/>
    <property type="molecule type" value="Genomic_DNA"/>
</dbReference>
<dbReference type="InterPro" id="IPR023346">
    <property type="entry name" value="Lysozyme-like_dom_sf"/>
</dbReference>
<accession>A0ABX8S5L6</accession>
<proteinExistence type="predicted"/>
<sequence>MGRHRKKTTPGRTSAWALSGLVPVSLVGAVSSTTLGAAPVQPVTDPVHDTSTAVLAAAGADPLHSVKQAAELVDHGPPPLPVSPPSPPLPTDLAASPVAVPVVNIDAYQAAERTLAAQNPNCHMPWTLVAGIGRVESAHANNGKADGAGELLAPIFGPILDGSLSGNNVIHDTDGGAMDGVSGYDRAVGPMQFLPETWNRYGADGNGDGVVDPQNLFDAALTTGKYLCDGGLDMRDLTQQNRAILRYNNSMAYVANVMAWELAYSTGVVPPPDSTPKI</sequence>
<dbReference type="PANTHER" id="PTHR30163:SF8">
    <property type="entry name" value="LYTIC MUREIN TRANSGLYCOSYLASE"/>
    <property type="match status" value="1"/>
</dbReference>
<protein>
    <submittedName>
        <fullName evidence="3">Lytic murein transglycosylase</fullName>
        <ecNumber evidence="3">2.4.-.-</ecNumber>
    </submittedName>
</protein>
<name>A0ABX8S5L6_9ACTN</name>
<dbReference type="RefSeq" id="WP_066471210.1">
    <property type="nucleotide sequence ID" value="NZ_CBCRUZ010000011.1"/>
</dbReference>
<dbReference type="CDD" id="cd13399">
    <property type="entry name" value="Slt35-like"/>
    <property type="match status" value="1"/>
</dbReference>
<evidence type="ECO:0000313" key="4">
    <source>
        <dbReference type="Proteomes" id="UP000887023"/>
    </source>
</evidence>
<evidence type="ECO:0000256" key="1">
    <source>
        <dbReference type="SAM" id="SignalP"/>
    </source>
</evidence>
<gene>
    <name evidence="3" type="ORF">KV203_14730</name>
</gene>
<organism evidence="3 4">
    <name type="scientific">Skermania pinensis</name>
    <dbReference type="NCBI Taxonomy" id="39122"/>
    <lineage>
        <taxon>Bacteria</taxon>
        <taxon>Bacillati</taxon>
        <taxon>Actinomycetota</taxon>
        <taxon>Actinomycetes</taxon>
        <taxon>Mycobacteriales</taxon>
        <taxon>Gordoniaceae</taxon>
        <taxon>Skermania</taxon>
    </lineage>
</organism>
<dbReference type="EC" id="2.4.-.-" evidence="3"/>
<dbReference type="Proteomes" id="UP000887023">
    <property type="component" value="Chromosome"/>
</dbReference>
<keyword evidence="3" id="KW-0808">Transferase</keyword>
<dbReference type="GO" id="GO:0016757">
    <property type="term" value="F:glycosyltransferase activity"/>
    <property type="evidence" value="ECO:0007669"/>
    <property type="project" value="UniProtKB-KW"/>
</dbReference>
<evidence type="ECO:0000313" key="3">
    <source>
        <dbReference type="EMBL" id="QXQ13133.1"/>
    </source>
</evidence>
<reference evidence="3" key="1">
    <citation type="submission" date="2021-07" db="EMBL/GenBank/DDBJ databases">
        <title>Candidatus Kaistella beijingensis sp. nov. isolated from a municipal wastewater treatment plant is involved in sludge foaming.</title>
        <authorList>
            <person name="Song Y."/>
            <person name="Liu S.-J."/>
        </authorList>
    </citation>
    <scope>NUCLEOTIDE SEQUENCE</scope>
    <source>
        <strain evidence="3">DSM 43998</strain>
    </source>
</reference>
<evidence type="ECO:0000259" key="2">
    <source>
        <dbReference type="Pfam" id="PF13406"/>
    </source>
</evidence>
<dbReference type="Gene3D" id="1.10.530.10">
    <property type="match status" value="1"/>
</dbReference>
<dbReference type="InterPro" id="IPR031304">
    <property type="entry name" value="SLT_2"/>
</dbReference>
<feature type="domain" description="Transglycosylase SLT" evidence="2">
    <location>
        <begin position="184"/>
        <end position="231"/>
    </location>
</feature>
<dbReference type="PANTHER" id="PTHR30163">
    <property type="entry name" value="MEMBRANE-BOUND LYTIC MUREIN TRANSGLYCOSYLASE B"/>
    <property type="match status" value="1"/>
</dbReference>
<keyword evidence="1" id="KW-0732">Signal</keyword>
<dbReference type="Pfam" id="PF13406">
    <property type="entry name" value="SLT_2"/>
    <property type="match status" value="1"/>
</dbReference>
<dbReference type="SUPFAM" id="SSF53955">
    <property type="entry name" value="Lysozyme-like"/>
    <property type="match status" value="1"/>
</dbReference>
<feature type="signal peptide" evidence="1">
    <location>
        <begin position="1"/>
        <end position="37"/>
    </location>
</feature>
<keyword evidence="3" id="KW-0328">Glycosyltransferase</keyword>